<evidence type="ECO:0000313" key="2">
    <source>
        <dbReference type="Proteomes" id="UP000680865"/>
    </source>
</evidence>
<gene>
    <name evidence="1" type="ORF">Aco04nite_39540</name>
</gene>
<dbReference type="SUPFAM" id="SSF140453">
    <property type="entry name" value="EsxAB dimer-like"/>
    <property type="match status" value="1"/>
</dbReference>
<reference evidence="1" key="1">
    <citation type="submission" date="2021-03" db="EMBL/GenBank/DDBJ databases">
        <title>Whole genome shotgun sequence of Actinoplanes consettensis NBRC 14913.</title>
        <authorList>
            <person name="Komaki H."/>
            <person name="Tamura T."/>
        </authorList>
    </citation>
    <scope>NUCLEOTIDE SEQUENCE</scope>
    <source>
        <strain evidence="1">NBRC 14913</strain>
    </source>
</reference>
<comment type="caution">
    <text evidence="1">The sequence shown here is derived from an EMBL/GenBank/DDBJ whole genome shotgun (WGS) entry which is preliminary data.</text>
</comment>
<protein>
    <submittedName>
        <fullName evidence="1">Uncharacterized protein</fullName>
    </submittedName>
</protein>
<proteinExistence type="predicted"/>
<name>A0A919SKV4_9ACTN</name>
<dbReference type="EMBL" id="BOQP01000019">
    <property type="protein sequence ID" value="GIM74287.1"/>
    <property type="molecule type" value="Genomic_DNA"/>
</dbReference>
<sequence length="218" mass="22484">MDYTSPSNYILVAFDHVFGFNPLERALESLLGDWQAIAQAGVAFGHAADAVQDLGYNVQGGAIALQPGWEGVAADAAYFGFTRLADGAANLADPFRGISQQFTEIAQGVYNTSEAVSGFLKGLCDAAIIAGIAFVAGTATAASGVGAVVGYGVAGVEIANMLRLWAQATEAINSIFAAVQAALGIIEGQLSRVADAVPDLADYSAYRHPQVPAWVGAR</sequence>
<dbReference type="RefSeq" id="WP_212998696.1">
    <property type="nucleotide sequence ID" value="NZ_BAAATW010000010.1"/>
</dbReference>
<keyword evidence="2" id="KW-1185">Reference proteome</keyword>
<evidence type="ECO:0000313" key="1">
    <source>
        <dbReference type="EMBL" id="GIM74287.1"/>
    </source>
</evidence>
<dbReference type="Proteomes" id="UP000680865">
    <property type="component" value="Unassembled WGS sequence"/>
</dbReference>
<dbReference type="InterPro" id="IPR036689">
    <property type="entry name" value="ESAT-6-like_sf"/>
</dbReference>
<accession>A0A919SKV4</accession>
<dbReference type="AlphaFoldDB" id="A0A919SKV4"/>
<organism evidence="1 2">
    <name type="scientific">Winogradskya consettensis</name>
    <dbReference type="NCBI Taxonomy" id="113560"/>
    <lineage>
        <taxon>Bacteria</taxon>
        <taxon>Bacillati</taxon>
        <taxon>Actinomycetota</taxon>
        <taxon>Actinomycetes</taxon>
        <taxon>Micromonosporales</taxon>
        <taxon>Micromonosporaceae</taxon>
        <taxon>Winogradskya</taxon>
    </lineage>
</organism>